<comment type="caution">
    <text evidence="2">The sequence shown here is derived from an EMBL/GenBank/DDBJ whole genome shotgun (WGS) entry which is preliminary data.</text>
</comment>
<dbReference type="AlphaFoldDB" id="A0A2I0QUH3"/>
<evidence type="ECO:0000259" key="1">
    <source>
        <dbReference type="PROSITE" id="PS50965"/>
    </source>
</evidence>
<sequence>MEVLNILIKDHEKPHRLLQSLVMLQRMELNEREFDEVNRIMRTEMSGYKGELKLDYPLSRVHFPNHILHSIRLRNHGSPFQMDSLLLTPRFLLIIEAKNTPGKIYFSTQNDKMERELDGEISKYDNPVTQVEEQKYQLEHWCSNRNLPPIPIEHLVVFTNKNVDLQLNDFPSRDRGVELFSLNKKIRELSSQYSHSLTSMHGLKSIGHQIAHSHSPKKVDLIKELGLSKNEIKKGVICPSCNYLHMYYQKRKWSCPRCSYRSASAYIETLKDYYILESDKINTSTFQKITKLTARHHAYYYLNKLNLSVIGGGRSQKYKLEFKGEDFNYLIAPSHSLP</sequence>
<keyword evidence="3" id="KW-1185">Reference proteome</keyword>
<dbReference type="PROSITE" id="PS50965">
    <property type="entry name" value="NERD"/>
    <property type="match status" value="1"/>
</dbReference>
<dbReference type="Pfam" id="PF08378">
    <property type="entry name" value="NERD"/>
    <property type="match status" value="1"/>
</dbReference>
<dbReference type="EMBL" id="PJNH01000002">
    <property type="protein sequence ID" value="PKR77976.1"/>
    <property type="molecule type" value="Genomic_DNA"/>
</dbReference>
<name>A0A2I0QUH3_9BACI</name>
<proteinExistence type="predicted"/>
<evidence type="ECO:0000313" key="2">
    <source>
        <dbReference type="EMBL" id="PKR77976.1"/>
    </source>
</evidence>
<accession>A0A2I0QUH3</accession>
<protein>
    <recommendedName>
        <fullName evidence="1">NERD domain-containing protein</fullName>
    </recommendedName>
</protein>
<reference evidence="2 3" key="1">
    <citation type="submission" date="2017-06" db="EMBL/GenBank/DDBJ databases">
        <title>the draft geome sequence of Illustriluteabacillus marina B3227.</title>
        <authorList>
            <person name="He R.-H."/>
            <person name="Du Z.-J."/>
        </authorList>
    </citation>
    <scope>NUCLEOTIDE SEQUENCE [LARGE SCALE GENOMIC DNA]</scope>
    <source>
        <strain evidence="2 3">B3227</strain>
    </source>
</reference>
<dbReference type="Proteomes" id="UP000243524">
    <property type="component" value="Unassembled WGS sequence"/>
</dbReference>
<feature type="domain" description="NERD" evidence="1">
    <location>
        <begin position="46"/>
        <end position="161"/>
    </location>
</feature>
<organism evidence="2 3">
    <name type="scientific">Halalkalibacillus sediminis</name>
    <dbReference type="NCBI Taxonomy" id="2018042"/>
    <lineage>
        <taxon>Bacteria</taxon>
        <taxon>Bacillati</taxon>
        <taxon>Bacillota</taxon>
        <taxon>Bacilli</taxon>
        <taxon>Bacillales</taxon>
        <taxon>Bacillaceae</taxon>
        <taxon>Halalkalibacillus</taxon>
    </lineage>
</organism>
<dbReference type="InterPro" id="IPR011528">
    <property type="entry name" value="NERD"/>
</dbReference>
<gene>
    <name evidence="2" type="ORF">CEY16_08630</name>
</gene>
<evidence type="ECO:0000313" key="3">
    <source>
        <dbReference type="Proteomes" id="UP000243524"/>
    </source>
</evidence>